<dbReference type="PANTHER" id="PTHR43214">
    <property type="entry name" value="TWO-COMPONENT RESPONSE REGULATOR"/>
    <property type="match status" value="1"/>
</dbReference>
<dbReference type="STRING" id="589385.SAMN05421504_105564"/>
<proteinExistence type="predicted"/>
<dbReference type="EMBL" id="FNON01000005">
    <property type="protein sequence ID" value="SDY44181.1"/>
    <property type="molecule type" value="Genomic_DNA"/>
</dbReference>
<keyword evidence="2" id="KW-0597">Phosphoprotein</keyword>
<evidence type="ECO:0000313" key="4">
    <source>
        <dbReference type="EMBL" id="SDY44181.1"/>
    </source>
</evidence>
<organism evidence="4 5">
    <name type="scientific">Amycolatopsis xylanica</name>
    <dbReference type="NCBI Taxonomy" id="589385"/>
    <lineage>
        <taxon>Bacteria</taxon>
        <taxon>Bacillati</taxon>
        <taxon>Actinomycetota</taxon>
        <taxon>Actinomycetes</taxon>
        <taxon>Pseudonocardiales</taxon>
        <taxon>Pseudonocardiaceae</taxon>
        <taxon>Amycolatopsis</taxon>
    </lineage>
</organism>
<dbReference type="PROSITE" id="PS50110">
    <property type="entry name" value="RESPONSE_REGULATORY"/>
    <property type="match status" value="1"/>
</dbReference>
<dbReference type="GO" id="GO:0003677">
    <property type="term" value="F:DNA binding"/>
    <property type="evidence" value="ECO:0007669"/>
    <property type="project" value="UniProtKB-KW"/>
</dbReference>
<dbReference type="InterPro" id="IPR058245">
    <property type="entry name" value="NreC/VraR/RcsB-like_REC"/>
</dbReference>
<dbReference type="SMART" id="SM00448">
    <property type="entry name" value="REC"/>
    <property type="match status" value="1"/>
</dbReference>
<dbReference type="Proteomes" id="UP000199515">
    <property type="component" value="Unassembled WGS sequence"/>
</dbReference>
<dbReference type="Pfam" id="PF00072">
    <property type="entry name" value="Response_reg"/>
    <property type="match status" value="1"/>
</dbReference>
<feature type="domain" description="Response regulatory" evidence="3">
    <location>
        <begin position="5"/>
        <end position="121"/>
    </location>
</feature>
<evidence type="ECO:0000313" key="5">
    <source>
        <dbReference type="Proteomes" id="UP000199515"/>
    </source>
</evidence>
<accession>A0A1H3JWC8</accession>
<dbReference type="OrthoDB" id="4225296at2"/>
<dbReference type="InterPro" id="IPR001789">
    <property type="entry name" value="Sig_transdc_resp-reg_receiver"/>
</dbReference>
<dbReference type="RefSeq" id="WP_091292874.1">
    <property type="nucleotide sequence ID" value="NZ_FNON01000005.1"/>
</dbReference>
<dbReference type="CDD" id="cd17535">
    <property type="entry name" value="REC_NarL-like"/>
    <property type="match status" value="1"/>
</dbReference>
<dbReference type="AlphaFoldDB" id="A0A1H3JWC8"/>
<name>A0A1H3JWC8_9PSEU</name>
<dbReference type="InterPro" id="IPR011006">
    <property type="entry name" value="CheY-like_superfamily"/>
</dbReference>
<dbReference type="SUPFAM" id="SSF52172">
    <property type="entry name" value="CheY-like"/>
    <property type="match status" value="1"/>
</dbReference>
<protein>
    <submittedName>
        <fullName evidence="4">Response regulator receiver domain-containing protein</fullName>
    </submittedName>
</protein>
<feature type="modified residue" description="4-aspartylphosphate" evidence="2">
    <location>
        <position position="56"/>
    </location>
</feature>
<dbReference type="GO" id="GO:0000160">
    <property type="term" value="P:phosphorelay signal transduction system"/>
    <property type="evidence" value="ECO:0007669"/>
    <property type="project" value="InterPro"/>
</dbReference>
<evidence type="ECO:0000259" key="3">
    <source>
        <dbReference type="PROSITE" id="PS50110"/>
    </source>
</evidence>
<evidence type="ECO:0000256" key="1">
    <source>
        <dbReference type="ARBA" id="ARBA00023125"/>
    </source>
</evidence>
<dbReference type="Gene3D" id="3.40.50.2300">
    <property type="match status" value="1"/>
</dbReference>
<sequence length="126" mass="13706">MKRLRVLVSDDDPMIREALRDVLEAEPDFDVVATAGDTDEAIELTERLTPAVVVLDVRMPGGGGPRATREIRLRSPRTRILAFSAYSDLGMVREMKQLGAAEYLVKGVTNAEIVAAVRRLGTASPA</sequence>
<reference evidence="4 5" key="1">
    <citation type="submission" date="2016-10" db="EMBL/GenBank/DDBJ databases">
        <authorList>
            <person name="de Groot N.N."/>
        </authorList>
    </citation>
    <scope>NUCLEOTIDE SEQUENCE [LARGE SCALE GENOMIC DNA]</scope>
    <source>
        <strain evidence="4 5">CPCC 202699</strain>
    </source>
</reference>
<evidence type="ECO:0000256" key="2">
    <source>
        <dbReference type="PROSITE-ProRule" id="PRU00169"/>
    </source>
</evidence>
<keyword evidence="5" id="KW-1185">Reference proteome</keyword>
<dbReference type="InterPro" id="IPR039420">
    <property type="entry name" value="WalR-like"/>
</dbReference>
<gene>
    <name evidence="4" type="ORF">SAMN05421504_105564</name>
</gene>
<keyword evidence="1" id="KW-0238">DNA-binding</keyword>